<comment type="caution">
    <text evidence="1">The sequence shown here is derived from an EMBL/GenBank/DDBJ whole genome shotgun (WGS) entry which is preliminary data.</text>
</comment>
<dbReference type="Proteomes" id="UP001153954">
    <property type="component" value="Unassembled WGS sequence"/>
</dbReference>
<name>A0AAU9TIG1_EUPED</name>
<organism evidence="1 2">
    <name type="scientific">Euphydryas editha</name>
    <name type="common">Edith's checkerspot</name>
    <dbReference type="NCBI Taxonomy" id="104508"/>
    <lineage>
        <taxon>Eukaryota</taxon>
        <taxon>Metazoa</taxon>
        <taxon>Ecdysozoa</taxon>
        <taxon>Arthropoda</taxon>
        <taxon>Hexapoda</taxon>
        <taxon>Insecta</taxon>
        <taxon>Pterygota</taxon>
        <taxon>Neoptera</taxon>
        <taxon>Endopterygota</taxon>
        <taxon>Lepidoptera</taxon>
        <taxon>Glossata</taxon>
        <taxon>Ditrysia</taxon>
        <taxon>Papilionoidea</taxon>
        <taxon>Nymphalidae</taxon>
        <taxon>Nymphalinae</taxon>
        <taxon>Euphydryas</taxon>
    </lineage>
</organism>
<dbReference type="EMBL" id="CAKOGL010000006">
    <property type="protein sequence ID" value="CAH2087379.1"/>
    <property type="molecule type" value="Genomic_DNA"/>
</dbReference>
<dbReference type="PANTHER" id="PTHR33395">
    <property type="entry name" value="TRANSCRIPTASE, PUTATIVE-RELATED-RELATED"/>
    <property type="match status" value="1"/>
</dbReference>
<dbReference type="AlphaFoldDB" id="A0AAU9TIG1"/>
<protein>
    <submittedName>
        <fullName evidence="1">Uncharacterized protein</fullName>
    </submittedName>
</protein>
<evidence type="ECO:0000313" key="2">
    <source>
        <dbReference type="Proteomes" id="UP001153954"/>
    </source>
</evidence>
<keyword evidence="2" id="KW-1185">Reference proteome</keyword>
<reference evidence="1" key="1">
    <citation type="submission" date="2022-03" db="EMBL/GenBank/DDBJ databases">
        <authorList>
            <person name="Tunstrom K."/>
        </authorList>
    </citation>
    <scope>NUCLEOTIDE SEQUENCE</scope>
</reference>
<dbReference type="PANTHER" id="PTHR33395:SF22">
    <property type="entry name" value="REVERSE TRANSCRIPTASE DOMAIN-CONTAINING PROTEIN"/>
    <property type="match status" value="1"/>
</dbReference>
<sequence>MFYEGVSISEANLFAITETGCNDSVHDSELIPPGYHIIRCDRADGRKQGGACLVGTPRFELRRMAIPGDVIIDNQVFELSNDIINSSGRCLDLVLSTQYEGSVCVKVAAPLIPPDPYHPALEVMVRLGSSFSTFSGNIPNFGRAAKPFRPAQWNFNKADFLGLYMSIAAIDWSKIRNLDLENSLLYFYNTINTILDDYVPKKKRNSGSPMYIYPEWYTSEIISEIKQKAYLFKRYKHTKSLSDYSKYSECRARLKKHIKHERMKNIETEFNITCQGNRKHYGTILNLKEVIDGQEQL</sequence>
<proteinExistence type="predicted"/>
<accession>A0AAU9TIG1</accession>
<gene>
    <name evidence="1" type="ORF">EEDITHA_LOCUS3648</name>
</gene>
<evidence type="ECO:0000313" key="1">
    <source>
        <dbReference type="EMBL" id="CAH2087379.1"/>
    </source>
</evidence>